<evidence type="ECO:0000313" key="4">
    <source>
        <dbReference type="Proteomes" id="UP000001070"/>
    </source>
</evidence>
<dbReference type="Gene3D" id="3.90.1640.10">
    <property type="entry name" value="inorganic pyrophosphatase (n-terminal core)"/>
    <property type="match status" value="1"/>
</dbReference>
<dbReference type="InParanoid" id="B4JWS0"/>
<dbReference type="HOGENOM" id="CLU_019358_0_1_1"/>
<accession>B4JWS0</accession>
<dbReference type="PANTHER" id="PTHR12112">
    <property type="entry name" value="BNIP - RELATED"/>
    <property type="match status" value="1"/>
</dbReference>
<dbReference type="Proteomes" id="UP000001070">
    <property type="component" value="Unassembled WGS sequence"/>
</dbReference>
<evidence type="ECO:0000256" key="1">
    <source>
        <dbReference type="ARBA" id="ARBA00010331"/>
    </source>
</evidence>
<dbReference type="InterPro" id="IPR004097">
    <property type="entry name" value="DHHA2"/>
</dbReference>
<name>B4JWS0_DROGR</name>
<reference evidence="3 4" key="1">
    <citation type="journal article" date="2007" name="Nature">
        <title>Evolution of genes and genomes on the Drosophila phylogeny.</title>
        <authorList>
            <consortium name="Drosophila 12 Genomes Consortium"/>
            <person name="Clark A.G."/>
            <person name="Eisen M.B."/>
            <person name="Smith D.R."/>
            <person name="Bergman C.M."/>
            <person name="Oliver B."/>
            <person name="Markow T.A."/>
            <person name="Kaufman T.C."/>
            <person name="Kellis M."/>
            <person name="Gelbart W."/>
            <person name="Iyer V.N."/>
            <person name="Pollard D.A."/>
            <person name="Sackton T.B."/>
            <person name="Larracuente A.M."/>
            <person name="Singh N.D."/>
            <person name="Abad J.P."/>
            <person name="Abt D.N."/>
            <person name="Adryan B."/>
            <person name="Aguade M."/>
            <person name="Akashi H."/>
            <person name="Anderson W.W."/>
            <person name="Aquadro C.F."/>
            <person name="Ardell D.H."/>
            <person name="Arguello R."/>
            <person name="Artieri C.G."/>
            <person name="Barbash D.A."/>
            <person name="Barker D."/>
            <person name="Barsanti P."/>
            <person name="Batterham P."/>
            <person name="Batzoglou S."/>
            <person name="Begun D."/>
            <person name="Bhutkar A."/>
            <person name="Blanco E."/>
            <person name="Bosak S.A."/>
            <person name="Bradley R.K."/>
            <person name="Brand A.D."/>
            <person name="Brent M.R."/>
            <person name="Brooks A.N."/>
            <person name="Brown R.H."/>
            <person name="Butlin R.K."/>
            <person name="Caggese C."/>
            <person name="Calvi B.R."/>
            <person name="Bernardo de Carvalho A."/>
            <person name="Caspi A."/>
            <person name="Castrezana S."/>
            <person name="Celniker S.E."/>
            <person name="Chang J.L."/>
            <person name="Chapple C."/>
            <person name="Chatterji S."/>
            <person name="Chinwalla A."/>
            <person name="Civetta A."/>
            <person name="Clifton S.W."/>
            <person name="Comeron J.M."/>
            <person name="Costello J.C."/>
            <person name="Coyne J.A."/>
            <person name="Daub J."/>
            <person name="David R.G."/>
            <person name="Delcher A.L."/>
            <person name="Delehaunty K."/>
            <person name="Do C.B."/>
            <person name="Ebling H."/>
            <person name="Edwards K."/>
            <person name="Eickbush T."/>
            <person name="Evans J.D."/>
            <person name="Filipski A."/>
            <person name="Findeiss S."/>
            <person name="Freyhult E."/>
            <person name="Fulton L."/>
            <person name="Fulton R."/>
            <person name="Garcia A.C."/>
            <person name="Gardiner A."/>
            <person name="Garfield D.A."/>
            <person name="Garvin B.E."/>
            <person name="Gibson G."/>
            <person name="Gilbert D."/>
            <person name="Gnerre S."/>
            <person name="Godfrey J."/>
            <person name="Good R."/>
            <person name="Gotea V."/>
            <person name="Gravely B."/>
            <person name="Greenberg A.J."/>
            <person name="Griffiths-Jones S."/>
            <person name="Gross S."/>
            <person name="Guigo R."/>
            <person name="Gustafson E.A."/>
            <person name="Haerty W."/>
            <person name="Hahn M.W."/>
            <person name="Halligan D.L."/>
            <person name="Halpern A.L."/>
            <person name="Halter G.M."/>
            <person name="Han M.V."/>
            <person name="Heger A."/>
            <person name="Hillier L."/>
            <person name="Hinrichs A.S."/>
            <person name="Holmes I."/>
            <person name="Hoskins R.A."/>
            <person name="Hubisz M.J."/>
            <person name="Hultmark D."/>
            <person name="Huntley M.A."/>
            <person name="Jaffe D.B."/>
            <person name="Jagadeeshan S."/>
            <person name="Jeck W.R."/>
            <person name="Johnson J."/>
            <person name="Jones C.D."/>
            <person name="Jordan W.C."/>
            <person name="Karpen G.H."/>
            <person name="Kataoka E."/>
            <person name="Keightley P.D."/>
            <person name="Kheradpour P."/>
            <person name="Kirkness E.F."/>
            <person name="Koerich L.B."/>
            <person name="Kristiansen K."/>
            <person name="Kudrna D."/>
            <person name="Kulathinal R.J."/>
            <person name="Kumar S."/>
            <person name="Kwok R."/>
            <person name="Lander E."/>
            <person name="Langley C.H."/>
            <person name="Lapoint R."/>
            <person name="Lazzaro B.P."/>
            <person name="Lee S.J."/>
            <person name="Levesque L."/>
            <person name="Li R."/>
            <person name="Lin C.F."/>
            <person name="Lin M.F."/>
            <person name="Lindblad-Toh K."/>
            <person name="Llopart A."/>
            <person name="Long M."/>
            <person name="Low L."/>
            <person name="Lozovsky E."/>
            <person name="Lu J."/>
            <person name="Luo M."/>
            <person name="Machado C.A."/>
            <person name="Makalowski W."/>
            <person name="Marzo M."/>
            <person name="Matsuda M."/>
            <person name="Matzkin L."/>
            <person name="McAllister B."/>
            <person name="McBride C.S."/>
            <person name="McKernan B."/>
            <person name="McKernan K."/>
            <person name="Mendez-Lago M."/>
            <person name="Minx P."/>
            <person name="Mollenhauer M.U."/>
            <person name="Montooth K."/>
            <person name="Mount S.M."/>
            <person name="Mu X."/>
            <person name="Myers E."/>
            <person name="Negre B."/>
            <person name="Newfeld S."/>
            <person name="Nielsen R."/>
            <person name="Noor M.A."/>
            <person name="O'Grady P."/>
            <person name="Pachter L."/>
            <person name="Papaceit M."/>
            <person name="Parisi M.J."/>
            <person name="Parisi M."/>
            <person name="Parts L."/>
            <person name="Pedersen J.S."/>
            <person name="Pesole G."/>
            <person name="Phillippy A.M."/>
            <person name="Ponting C.P."/>
            <person name="Pop M."/>
            <person name="Porcelli D."/>
            <person name="Powell J.R."/>
            <person name="Prohaska S."/>
            <person name="Pruitt K."/>
            <person name="Puig M."/>
            <person name="Quesneville H."/>
            <person name="Ram K.R."/>
            <person name="Rand D."/>
            <person name="Rasmussen M.D."/>
            <person name="Reed L.K."/>
            <person name="Reenan R."/>
            <person name="Reily A."/>
            <person name="Remington K.A."/>
            <person name="Rieger T.T."/>
            <person name="Ritchie M.G."/>
            <person name="Robin C."/>
            <person name="Rogers Y.H."/>
            <person name="Rohde C."/>
            <person name="Rozas J."/>
            <person name="Rubenfield M.J."/>
            <person name="Ruiz A."/>
            <person name="Russo S."/>
            <person name="Salzberg S.L."/>
            <person name="Sanchez-Gracia A."/>
            <person name="Saranga D.J."/>
            <person name="Sato H."/>
            <person name="Schaeffer S.W."/>
            <person name="Schatz M.C."/>
            <person name="Schlenke T."/>
            <person name="Schwartz R."/>
            <person name="Segarra C."/>
            <person name="Singh R.S."/>
            <person name="Sirot L."/>
            <person name="Sirota M."/>
            <person name="Sisneros N.B."/>
            <person name="Smith C.D."/>
            <person name="Smith T.F."/>
            <person name="Spieth J."/>
            <person name="Stage D.E."/>
            <person name="Stark A."/>
            <person name="Stephan W."/>
            <person name="Strausberg R.L."/>
            <person name="Strempel S."/>
            <person name="Sturgill D."/>
            <person name="Sutton G."/>
            <person name="Sutton G.G."/>
            <person name="Tao W."/>
            <person name="Teichmann S."/>
            <person name="Tobari Y.N."/>
            <person name="Tomimura Y."/>
            <person name="Tsolas J.M."/>
            <person name="Valente V.L."/>
            <person name="Venter E."/>
            <person name="Venter J.C."/>
            <person name="Vicario S."/>
            <person name="Vieira F.G."/>
            <person name="Vilella A.J."/>
            <person name="Villasante A."/>
            <person name="Walenz B."/>
            <person name="Wang J."/>
            <person name="Wasserman M."/>
            <person name="Watts T."/>
            <person name="Wilson D."/>
            <person name="Wilson R.K."/>
            <person name="Wing R.A."/>
            <person name="Wolfner M.F."/>
            <person name="Wong A."/>
            <person name="Wong G.K."/>
            <person name="Wu C.I."/>
            <person name="Wu G."/>
            <person name="Yamamoto D."/>
            <person name="Yang H.P."/>
            <person name="Yang S.P."/>
            <person name="Yorke J.A."/>
            <person name="Yoshida K."/>
            <person name="Zdobnov E."/>
            <person name="Zhang P."/>
            <person name="Zhang Y."/>
            <person name="Zimin A.V."/>
            <person name="Baldwin J."/>
            <person name="Abdouelleil A."/>
            <person name="Abdulkadir J."/>
            <person name="Abebe A."/>
            <person name="Abera B."/>
            <person name="Abreu J."/>
            <person name="Acer S.C."/>
            <person name="Aftuck L."/>
            <person name="Alexander A."/>
            <person name="An P."/>
            <person name="Anderson E."/>
            <person name="Anderson S."/>
            <person name="Arachi H."/>
            <person name="Azer M."/>
            <person name="Bachantsang P."/>
            <person name="Barry A."/>
            <person name="Bayul T."/>
            <person name="Berlin A."/>
            <person name="Bessette D."/>
            <person name="Bloom T."/>
            <person name="Blye J."/>
            <person name="Boguslavskiy L."/>
            <person name="Bonnet C."/>
            <person name="Boukhgalter B."/>
            <person name="Bourzgui I."/>
            <person name="Brown A."/>
            <person name="Cahill P."/>
            <person name="Channer S."/>
            <person name="Cheshatsang Y."/>
            <person name="Chuda L."/>
            <person name="Citroen M."/>
            <person name="Collymore A."/>
            <person name="Cooke P."/>
            <person name="Costello M."/>
            <person name="D'Aco K."/>
            <person name="Daza R."/>
            <person name="De Haan G."/>
            <person name="DeGray S."/>
            <person name="DeMaso C."/>
            <person name="Dhargay N."/>
            <person name="Dooley K."/>
            <person name="Dooley E."/>
            <person name="Doricent M."/>
            <person name="Dorje P."/>
            <person name="Dorjee K."/>
            <person name="Dupes A."/>
            <person name="Elong R."/>
            <person name="Falk J."/>
            <person name="Farina A."/>
            <person name="Faro S."/>
            <person name="Ferguson D."/>
            <person name="Fisher S."/>
            <person name="Foley C.D."/>
            <person name="Franke A."/>
            <person name="Friedrich D."/>
            <person name="Gadbois L."/>
            <person name="Gearin G."/>
            <person name="Gearin C.R."/>
            <person name="Giannoukos G."/>
            <person name="Goode T."/>
            <person name="Graham J."/>
            <person name="Grandbois E."/>
            <person name="Grewal S."/>
            <person name="Gyaltsen K."/>
            <person name="Hafez N."/>
            <person name="Hagos B."/>
            <person name="Hall J."/>
            <person name="Henson C."/>
            <person name="Hollinger A."/>
            <person name="Honan T."/>
            <person name="Huard M.D."/>
            <person name="Hughes L."/>
            <person name="Hurhula B."/>
            <person name="Husby M.E."/>
            <person name="Kamat A."/>
            <person name="Kanga B."/>
            <person name="Kashin S."/>
            <person name="Khazanovich D."/>
            <person name="Kisner P."/>
            <person name="Lance K."/>
            <person name="Lara M."/>
            <person name="Lee W."/>
            <person name="Lennon N."/>
            <person name="Letendre F."/>
            <person name="LeVine R."/>
            <person name="Lipovsky A."/>
            <person name="Liu X."/>
            <person name="Liu J."/>
            <person name="Liu S."/>
            <person name="Lokyitsang T."/>
            <person name="Lokyitsang Y."/>
            <person name="Lubonja R."/>
            <person name="Lui A."/>
            <person name="MacDonald P."/>
            <person name="Magnisalis V."/>
            <person name="Maru K."/>
            <person name="Matthews C."/>
            <person name="McCusker W."/>
            <person name="McDonough S."/>
            <person name="Mehta T."/>
            <person name="Meldrim J."/>
            <person name="Meneus L."/>
            <person name="Mihai O."/>
            <person name="Mihalev A."/>
            <person name="Mihova T."/>
            <person name="Mittelman R."/>
            <person name="Mlenga V."/>
            <person name="Montmayeur A."/>
            <person name="Mulrain L."/>
            <person name="Navidi A."/>
            <person name="Naylor J."/>
            <person name="Negash T."/>
            <person name="Nguyen T."/>
            <person name="Nguyen N."/>
            <person name="Nicol R."/>
            <person name="Norbu C."/>
            <person name="Norbu N."/>
            <person name="Novod N."/>
            <person name="O'Neill B."/>
            <person name="Osman S."/>
            <person name="Markiewicz E."/>
            <person name="Oyono O.L."/>
            <person name="Patti C."/>
            <person name="Phunkhang P."/>
            <person name="Pierre F."/>
            <person name="Priest M."/>
            <person name="Raghuraman S."/>
            <person name="Rege F."/>
            <person name="Reyes R."/>
            <person name="Rise C."/>
            <person name="Rogov P."/>
            <person name="Ross K."/>
            <person name="Ryan E."/>
            <person name="Settipalli S."/>
            <person name="Shea T."/>
            <person name="Sherpa N."/>
            <person name="Shi L."/>
            <person name="Shih D."/>
            <person name="Sparrow T."/>
            <person name="Spaulding J."/>
            <person name="Stalker J."/>
            <person name="Stange-Thomann N."/>
            <person name="Stavropoulos S."/>
            <person name="Stone C."/>
            <person name="Strader C."/>
            <person name="Tesfaye S."/>
            <person name="Thomson T."/>
            <person name="Thoulutsang Y."/>
            <person name="Thoulutsang D."/>
            <person name="Topham K."/>
            <person name="Topping I."/>
            <person name="Tsamla T."/>
            <person name="Vassiliev H."/>
            <person name="Vo A."/>
            <person name="Wangchuk T."/>
            <person name="Wangdi T."/>
            <person name="Weiand M."/>
            <person name="Wilkinson J."/>
            <person name="Wilson A."/>
            <person name="Yadav S."/>
            <person name="Young G."/>
            <person name="Yu Q."/>
            <person name="Zembek L."/>
            <person name="Zhong D."/>
            <person name="Zimmer A."/>
            <person name="Zwirko Z."/>
            <person name="Jaffe D.B."/>
            <person name="Alvarez P."/>
            <person name="Brockman W."/>
            <person name="Butler J."/>
            <person name="Chin C."/>
            <person name="Gnerre S."/>
            <person name="Grabherr M."/>
            <person name="Kleber M."/>
            <person name="Mauceli E."/>
            <person name="MacCallum I."/>
        </authorList>
    </citation>
    <scope>NUCLEOTIDE SEQUENCE [LARGE SCALE GENOMIC DNA]</scope>
    <source>
        <strain evidence="4">Tucson 15287-2541.00</strain>
    </source>
</reference>
<dbReference type="GO" id="GO:0005737">
    <property type="term" value="C:cytoplasm"/>
    <property type="evidence" value="ECO:0007669"/>
    <property type="project" value="InterPro"/>
</dbReference>
<dbReference type="KEGG" id="dgr:6569280"/>
<dbReference type="PANTHER" id="PTHR12112:SF39">
    <property type="entry name" value="EG:152A3.5 PROTEIN (FBGN0003116_PN PROTEIN)"/>
    <property type="match status" value="1"/>
</dbReference>
<dbReference type="STRING" id="7222.B4JWS0"/>
<dbReference type="SMART" id="SM01131">
    <property type="entry name" value="DHHA2"/>
    <property type="match status" value="1"/>
</dbReference>
<dbReference type="EMBL" id="CH916376">
    <property type="protein sequence ID" value="EDV95196.1"/>
    <property type="molecule type" value="Genomic_DNA"/>
</dbReference>
<dbReference type="eggNOG" id="KOG4129">
    <property type="taxonomic scope" value="Eukaryota"/>
</dbReference>
<evidence type="ECO:0000313" key="3">
    <source>
        <dbReference type="EMBL" id="EDV95196.1"/>
    </source>
</evidence>
<dbReference type="OrthoDB" id="374045at2759"/>
<dbReference type="PhylomeDB" id="B4JWS0"/>
<proteinExistence type="inferred from homology"/>
<dbReference type="SMR" id="B4JWS0"/>
<keyword evidence="4" id="KW-1185">Reference proteome</keyword>
<feature type="domain" description="DHHA2" evidence="2">
    <location>
        <begin position="232"/>
        <end position="381"/>
    </location>
</feature>
<dbReference type="AlphaFoldDB" id="B4JWS0"/>
<dbReference type="OMA" id="TMTIFFN"/>
<dbReference type="FunCoup" id="B4JWS0">
    <property type="interactions" value="348"/>
</dbReference>
<protein>
    <submittedName>
        <fullName evidence="3">GH17810</fullName>
    </submittedName>
</protein>
<dbReference type="InterPro" id="IPR038222">
    <property type="entry name" value="DHHA2_dom_sf"/>
</dbReference>
<comment type="similarity">
    <text evidence="1">Belongs to the PPase class C family. Prune subfamily.</text>
</comment>
<evidence type="ECO:0000259" key="2">
    <source>
        <dbReference type="SMART" id="SM01131"/>
    </source>
</evidence>
<gene>
    <name evidence="3" type="primary">Dgri\GH17810</name>
    <name evidence="3" type="ORF">Dgri_GH17810</name>
</gene>
<organism evidence="4">
    <name type="scientific">Drosophila grimshawi</name>
    <name type="common">Hawaiian fruit fly</name>
    <name type="synonym">Idiomyia grimshawi</name>
    <dbReference type="NCBI Taxonomy" id="7222"/>
    <lineage>
        <taxon>Eukaryota</taxon>
        <taxon>Metazoa</taxon>
        <taxon>Ecdysozoa</taxon>
        <taxon>Arthropoda</taxon>
        <taxon>Hexapoda</taxon>
        <taxon>Insecta</taxon>
        <taxon>Pterygota</taxon>
        <taxon>Neoptera</taxon>
        <taxon>Endopterygota</taxon>
        <taxon>Diptera</taxon>
        <taxon>Brachycera</taxon>
        <taxon>Muscomorpha</taxon>
        <taxon>Ephydroidea</taxon>
        <taxon>Drosophilidae</taxon>
        <taxon>Drosophila</taxon>
        <taxon>Hawaiian Drosophila</taxon>
    </lineage>
</organism>
<dbReference type="GO" id="GO:0004309">
    <property type="term" value="F:exopolyphosphatase activity"/>
    <property type="evidence" value="ECO:0007669"/>
    <property type="project" value="TreeGrafter"/>
</dbReference>
<dbReference type="Gene3D" id="3.10.310.20">
    <property type="entry name" value="DHHA2 domain"/>
    <property type="match status" value="1"/>
</dbReference>
<dbReference type="InterPro" id="IPR038763">
    <property type="entry name" value="DHH_sf"/>
</dbReference>
<dbReference type="SUPFAM" id="SSF64182">
    <property type="entry name" value="DHH phosphoesterases"/>
    <property type="match status" value="1"/>
</dbReference>
<dbReference type="Pfam" id="PF02833">
    <property type="entry name" value="DHHA2"/>
    <property type="match status" value="1"/>
</dbReference>
<sequence length="407" mass="46007">MCFLRFLMQARSTLSRYVPERTTTDSARKLHLVIGNESCDLDSAVSAVTLAFIYAQRQQEHDYVPVLNIPRIDYPLKTEVGHMFNKCDINEEMLLFRDDLPNQLASDIDVILVDHHISQLAANVSEILDHRPLEQNAVMQLLPAHCVRQIEPEIGSCATLVGERYLAEEQPRSSRVTQLLHATILLDTINFSSAAKRFCPSDLLMVDQLEQMQQHSDDSSEEGNIRRRQQLFDELVTARADISKLSLTEVLRKDMKQLQTERHTVPIAGLPMLARDFIEKSDAELAIRQFAAGSNLLVILGMLVPPQTGGGQVQRDVALISLTGQRQLVERVRLALLESQSPPLQLHPHEVETNFLGGCYLRQHNVQATRKHILPIIKQVLVDLEASHLCDCDDVYFFKEKPKLGLS</sequence>